<reference evidence="2 3" key="1">
    <citation type="submission" date="2020-08" db="EMBL/GenBank/DDBJ databases">
        <title>Genomic Encyclopedia of Type Strains, Phase IV (KMG-IV): sequencing the most valuable type-strain genomes for metagenomic binning, comparative biology and taxonomic classification.</title>
        <authorList>
            <person name="Goeker M."/>
        </authorList>
    </citation>
    <scope>NUCLEOTIDE SEQUENCE [LARGE SCALE GENOMIC DNA]</scope>
    <source>
        <strain evidence="2 3">DSM 28570</strain>
    </source>
</reference>
<dbReference type="InterPro" id="IPR036691">
    <property type="entry name" value="Endo/exonu/phosph_ase_sf"/>
</dbReference>
<sequence>MIKVMSFNIRYGRANDGDNHWNHRRHLALARIHDFSPDLLGLQECRDDDQADFVRSSLPDYHFYGVHRQGPGDTALEMAPLLFRRSAFALLDRGCFWLSETPEVCGSRSWDSAYPRTVSWARLACRATGAVLTYVNTHFDYQPAAIVGNARCLRQWLESILRQTPLIVTGDFNADKNSEAYRLLTGDTMLSDAFRQVRPPGEDEATFHAFGRQEERTPIDWILVSGHFRVVEAGIDRSHAGQLFPSDHYPITAVLDWKTGGA</sequence>
<keyword evidence="2" id="KW-0378">Hydrolase</keyword>
<dbReference type="Pfam" id="PF03372">
    <property type="entry name" value="Exo_endo_phos"/>
    <property type="match status" value="1"/>
</dbReference>
<dbReference type="PANTHER" id="PTHR12121:SF36">
    <property type="entry name" value="ENDONUCLEASE_EXONUCLEASE_PHOSPHATASE DOMAIN-CONTAINING PROTEIN"/>
    <property type="match status" value="1"/>
</dbReference>
<keyword evidence="2" id="KW-0540">Nuclease</keyword>
<dbReference type="InterPro" id="IPR005135">
    <property type="entry name" value="Endo/exonuclease/phosphatase"/>
</dbReference>
<feature type="domain" description="Endonuclease/exonuclease/phosphatase" evidence="1">
    <location>
        <begin position="5"/>
        <end position="248"/>
    </location>
</feature>
<organism evidence="2 3">
    <name type="scientific">Desulfoprunum benzoelyticum</name>
    <dbReference type="NCBI Taxonomy" id="1506996"/>
    <lineage>
        <taxon>Bacteria</taxon>
        <taxon>Pseudomonadati</taxon>
        <taxon>Thermodesulfobacteriota</taxon>
        <taxon>Desulfobulbia</taxon>
        <taxon>Desulfobulbales</taxon>
        <taxon>Desulfobulbaceae</taxon>
        <taxon>Desulfoprunum</taxon>
    </lineage>
</organism>
<evidence type="ECO:0000313" key="3">
    <source>
        <dbReference type="Proteomes" id="UP000539642"/>
    </source>
</evidence>
<keyword evidence="2" id="KW-0255">Endonuclease</keyword>
<gene>
    <name evidence="2" type="ORF">HNQ81_001657</name>
</gene>
<dbReference type="GO" id="GO:0000175">
    <property type="term" value="F:3'-5'-RNA exonuclease activity"/>
    <property type="evidence" value="ECO:0007669"/>
    <property type="project" value="TreeGrafter"/>
</dbReference>
<comment type="caution">
    <text evidence="2">The sequence shown here is derived from an EMBL/GenBank/DDBJ whole genome shotgun (WGS) entry which is preliminary data.</text>
</comment>
<dbReference type="InterPro" id="IPR050410">
    <property type="entry name" value="CCR4/nocturin_mRNA_transcr"/>
</dbReference>
<dbReference type="PANTHER" id="PTHR12121">
    <property type="entry name" value="CARBON CATABOLITE REPRESSOR PROTEIN 4"/>
    <property type="match status" value="1"/>
</dbReference>
<dbReference type="Proteomes" id="UP000539642">
    <property type="component" value="Unassembled WGS sequence"/>
</dbReference>
<dbReference type="SUPFAM" id="SSF56219">
    <property type="entry name" value="DNase I-like"/>
    <property type="match status" value="1"/>
</dbReference>
<dbReference type="GO" id="GO:0004519">
    <property type="term" value="F:endonuclease activity"/>
    <property type="evidence" value="ECO:0007669"/>
    <property type="project" value="UniProtKB-KW"/>
</dbReference>
<dbReference type="CDD" id="cd09083">
    <property type="entry name" value="EEP-1"/>
    <property type="match status" value="1"/>
</dbReference>
<dbReference type="AlphaFoldDB" id="A0A840UZ45"/>
<dbReference type="RefSeq" id="WP_205240231.1">
    <property type="nucleotide sequence ID" value="NZ_JACHEO010000007.1"/>
</dbReference>
<keyword evidence="3" id="KW-1185">Reference proteome</keyword>
<dbReference type="EMBL" id="JACHEO010000007">
    <property type="protein sequence ID" value="MBB5347928.1"/>
    <property type="molecule type" value="Genomic_DNA"/>
</dbReference>
<evidence type="ECO:0000313" key="2">
    <source>
        <dbReference type="EMBL" id="MBB5347928.1"/>
    </source>
</evidence>
<protein>
    <submittedName>
        <fullName evidence="2">Endonuclease/exonuclease/phosphatase family metal-dependent hydrolase</fullName>
    </submittedName>
</protein>
<dbReference type="Gene3D" id="3.60.10.10">
    <property type="entry name" value="Endonuclease/exonuclease/phosphatase"/>
    <property type="match status" value="1"/>
</dbReference>
<proteinExistence type="predicted"/>
<accession>A0A840UZ45</accession>
<evidence type="ECO:0000259" key="1">
    <source>
        <dbReference type="Pfam" id="PF03372"/>
    </source>
</evidence>
<name>A0A840UZ45_9BACT</name>
<keyword evidence="2" id="KW-0269">Exonuclease</keyword>